<sequence>MKKIILYIFSGVAACGFCGCEDALDRFPKDRLTPDNFFRTEEECQLYTNDFYTMFPSAGTIYGETADIIAKTTLTSEVLGNRTVPATANTWKWEKLRDINFFLQHSSNCPDEHVRLEYEGLARFFRAWFYFEKVKYYGDVPWVDRPIDASDPLLFEKGRDPRELVMQKVIEDLDFAILHLPAEKDLYRVTRWTALALKSRACLFEGTFRKYHGLTGYESYLTACATASKRFIDESGYGIYTTGSTPYLNLFSSLKAIDTEIVLARAYNTAIGLKHDVNGYLTSITMGRPGLLKNIANMYLMKDGTPFTSQPGWETMQLPDESRNRDGRFAQTVRTPGYKRVDDTAESAPNLAATMTGYQLVKYLQSAKYDSYNASTNDLPLFRAAEVLLNYAEAKAELGTLTQDDIELSINPLRERAGVADLSLAEANAHPDPYLASAETGYANVTGDNKGVILEIRRERTVELLMENLRYWDIMRWKEGKRFEKPFKGLYFPGTGSYDLNGDGVDDVCIWSGSKPATSAATVYELNKEIFFSEGDRGNIIVHTDYVRTWNEERDYLYPVPTDDRVLTQGAITQNPGWKDGLNF</sequence>
<evidence type="ECO:0000256" key="5">
    <source>
        <dbReference type="ARBA" id="ARBA00023237"/>
    </source>
</evidence>
<dbReference type="STRING" id="1033731.SAMN05444145_1056"/>
<evidence type="ECO:0000259" key="6">
    <source>
        <dbReference type="Pfam" id="PF07980"/>
    </source>
</evidence>
<dbReference type="SUPFAM" id="SSF48452">
    <property type="entry name" value="TPR-like"/>
    <property type="match status" value="1"/>
</dbReference>
<dbReference type="RefSeq" id="WP_010260095.1">
    <property type="nucleotide sequence ID" value="NZ_CAEG01000005.1"/>
</dbReference>
<accession>A0A1H4CT80</accession>
<reference evidence="8 9" key="1">
    <citation type="submission" date="2016-10" db="EMBL/GenBank/DDBJ databases">
        <authorList>
            <person name="de Groot N.N."/>
        </authorList>
    </citation>
    <scope>NUCLEOTIDE SEQUENCE [LARGE SCALE GENOMIC DNA]</scope>
    <source>
        <strain evidence="8 9">DSM 25383</strain>
    </source>
</reference>
<organism evidence="8 9">
    <name type="scientific">Alistipes timonensis JC136</name>
    <dbReference type="NCBI Taxonomy" id="1033731"/>
    <lineage>
        <taxon>Bacteria</taxon>
        <taxon>Pseudomonadati</taxon>
        <taxon>Bacteroidota</taxon>
        <taxon>Bacteroidia</taxon>
        <taxon>Bacteroidales</taxon>
        <taxon>Rikenellaceae</taxon>
        <taxon>Alistipes</taxon>
    </lineage>
</organism>
<keyword evidence="5" id="KW-0998">Cell outer membrane</keyword>
<dbReference type="Gene3D" id="1.25.40.390">
    <property type="match status" value="1"/>
</dbReference>
<dbReference type="GO" id="GO:0009279">
    <property type="term" value="C:cell outer membrane"/>
    <property type="evidence" value="ECO:0007669"/>
    <property type="project" value="UniProtKB-SubCell"/>
</dbReference>
<dbReference type="Pfam" id="PF07980">
    <property type="entry name" value="SusD_RagB"/>
    <property type="match status" value="1"/>
</dbReference>
<keyword evidence="3" id="KW-0732">Signal</keyword>
<feature type="domain" description="RagB/SusD" evidence="6">
    <location>
        <begin position="292"/>
        <end position="578"/>
    </location>
</feature>
<dbReference type="InterPro" id="IPR011990">
    <property type="entry name" value="TPR-like_helical_dom_sf"/>
</dbReference>
<dbReference type="Proteomes" id="UP000183253">
    <property type="component" value="Unassembled WGS sequence"/>
</dbReference>
<evidence type="ECO:0000313" key="8">
    <source>
        <dbReference type="EMBL" id="SEA63653.1"/>
    </source>
</evidence>
<feature type="domain" description="SusD-like N-terminal" evidence="7">
    <location>
        <begin position="114"/>
        <end position="202"/>
    </location>
</feature>
<evidence type="ECO:0000256" key="3">
    <source>
        <dbReference type="ARBA" id="ARBA00022729"/>
    </source>
</evidence>
<dbReference type="OrthoDB" id="1031584at2"/>
<evidence type="ECO:0000256" key="4">
    <source>
        <dbReference type="ARBA" id="ARBA00023136"/>
    </source>
</evidence>
<dbReference type="InterPro" id="IPR012944">
    <property type="entry name" value="SusD_RagB_dom"/>
</dbReference>
<proteinExistence type="inferred from homology"/>
<evidence type="ECO:0000256" key="1">
    <source>
        <dbReference type="ARBA" id="ARBA00004442"/>
    </source>
</evidence>
<dbReference type="InterPro" id="IPR033985">
    <property type="entry name" value="SusD-like_N"/>
</dbReference>
<evidence type="ECO:0000256" key="2">
    <source>
        <dbReference type="ARBA" id="ARBA00006275"/>
    </source>
</evidence>
<dbReference type="PROSITE" id="PS51257">
    <property type="entry name" value="PROKAR_LIPOPROTEIN"/>
    <property type="match status" value="1"/>
</dbReference>
<dbReference type="Pfam" id="PF14322">
    <property type="entry name" value="SusD-like_3"/>
    <property type="match status" value="1"/>
</dbReference>
<evidence type="ECO:0000259" key="7">
    <source>
        <dbReference type="Pfam" id="PF14322"/>
    </source>
</evidence>
<comment type="subcellular location">
    <subcellularLocation>
        <location evidence="1">Cell outer membrane</location>
    </subcellularLocation>
</comment>
<dbReference type="EMBL" id="FNRI01000005">
    <property type="protein sequence ID" value="SEA63653.1"/>
    <property type="molecule type" value="Genomic_DNA"/>
</dbReference>
<keyword evidence="9" id="KW-1185">Reference proteome</keyword>
<name>A0A1H4CT80_9BACT</name>
<gene>
    <name evidence="8" type="ORF">SAMN05444145_1056</name>
</gene>
<keyword evidence="4" id="KW-0472">Membrane</keyword>
<dbReference type="AlphaFoldDB" id="A0A1H4CT80"/>
<protein>
    <submittedName>
        <fullName evidence="8">Starch-binding associating with outer membrane</fullName>
    </submittedName>
</protein>
<evidence type="ECO:0000313" key="9">
    <source>
        <dbReference type="Proteomes" id="UP000183253"/>
    </source>
</evidence>
<comment type="similarity">
    <text evidence="2">Belongs to the SusD family.</text>
</comment>